<dbReference type="InterPro" id="IPR043472">
    <property type="entry name" value="Macro_dom-like"/>
</dbReference>
<organism evidence="2 3">
    <name type="scientific">Companilactobacillus allii</name>
    <dbReference type="NCBI Taxonomy" id="1847728"/>
    <lineage>
        <taxon>Bacteria</taxon>
        <taxon>Bacillati</taxon>
        <taxon>Bacillota</taxon>
        <taxon>Bacilli</taxon>
        <taxon>Lactobacillales</taxon>
        <taxon>Lactobacillaceae</taxon>
        <taxon>Companilactobacillus</taxon>
    </lineage>
</organism>
<reference evidence="3" key="1">
    <citation type="submission" date="2016-12" db="EMBL/GenBank/DDBJ databases">
        <authorList>
            <person name="Jung M.Y."/>
            <person name="Lee S.H."/>
        </authorList>
    </citation>
    <scope>NUCLEOTIDE SEQUENCE [LARGE SCALE GENOMIC DNA]</scope>
    <source>
        <strain evidence="3">WiKim39</strain>
    </source>
</reference>
<dbReference type="PROSITE" id="PS51154">
    <property type="entry name" value="MACRO"/>
    <property type="match status" value="1"/>
</dbReference>
<dbReference type="STRING" id="1847728.BTM29_07670"/>
<sequence length="176" mass="18892">MSEYLSEGSSIKAKVCDITMIKCDAIVNAANKTLLGGGGVDGAIHTAAGPKLLEECIALNGCETGEAKLTRGYNLPARYIIHTVGPIYSGSDKDPVMLANCYKNSLNVAKQNNLHSITFAAISTGIYAYPIDDAAKIALNTIKDWIVANKNYKVEVLMSCFDGKIKGSYDKYLAFL</sequence>
<dbReference type="PANTHER" id="PTHR11106:SF27">
    <property type="entry name" value="MACRO DOMAIN-CONTAINING PROTEIN"/>
    <property type="match status" value="1"/>
</dbReference>
<evidence type="ECO:0000259" key="1">
    <source>
        <dbReference type="PROSITE" id="PS51154"/>
    </source>
</evidence>
<protein>
    <submittedName>
        <fullName evidence="2">O-acetyl-ADP-ribose deacetylase</fullName>
    </submittedName>
</protein>
<accession>A0A1P8Q3N4</accession>
<dbReference type="NCBIfam" id="NF001664">
    <property type="entry name" value="PRK00431.1-6"/>
    <property type="match status" value="1"/>
</dbReference>
<dbReference type="PANTHER" id="PTHR11106">
    <property type="entry name" value="GANGLIOSIDE INDUCED DIFFERENTIATION ASSOCIATED PROTEIN 2-RELATED"/>
    <property type="match status" value="1"/>
</dbReference>
<dbReference type="Proteomes" id="UP000187499">
    <property type="component" value="Chromosome"/>
</dbReference>
<feature type="domain" description="Macro" evidence="1">
    <location>
        <begin position="1"/>
        <end position="176"/>
    </location>
</feature>
<dbReference type="OrthoDB" id="6194521at2"/>
<name>A0A1P8Q3N4_9LACO</name>
<keyword evidence="3" id="KW-1185">Reference proteome</keyword>
<dbReference type="InterPro" id="IPR002589">
    <property type="entry name" value="Macro_dom"/>
</dbReference>
<proteinExistence type="predicted"/>
<dbReference type="Gene3D" id="3.40.220.10">
    <property type="entry name" value="Leucine Aminopeptidase, subunit E, domain 1"/>
    <property type="match status" value="1"/>
</dbReference>
<dbReference type="SMART" id="SM00506">
    <property type="entry name" value="A1pp"/>
    <property type="match status" value="1"/>
</dbReference>
<dbReference type="RefSeq" id="WP_076615682.1">
    <property type="nucleotide sequence ID" value="NZ_CP019323.1"/>
</dbReference>
<dbReference type="CDD" id="cd02908">
    <property type="entry name" value="Macro_OAADPr_deacetylase"/>
    <property type="match status" value="1"/>
</dbReference>
<evidence type="ECO:0000313" key="3">
    <source>
        <dbReference type="Proteomes" id="UP000187499"/>
    </source>
</evidence>
<dbReference type="SUPFAM" id="SSF52949">
    <property type="entry name" value="Macro domain-like"/>
    <property type="match status" value="1"/>
</dbReference>
<dbReference type="Pfam" id="PF01661">
    <property type="entry name" value="Macro"/>
    <property type="match status" value="1"/>
</dbReference>
<dbReference type="EMBL" id="CP019323">
    <property type="protein sequence ID" value="APX72433.1"/>
    <property type="molecule type" value="Genomic_DNA"/>
</dbReference>
<dbReference type="KEGG" id="lalw:BTM29_07670"/>
<evidence type="ECO:0000313" key="2">
    <source>
        <dbReference type="EMBL" id="APX72433.1"/>
    </source>
</evidence>
<gene>
    <name evidence="2" type="ORF">BTM29_07670</name>
</gene>
<dbReference type="AlphaFoldDB" id="A0A1P8Q3N4"/>